<protein>
    <submittedName>
        <fullName evidence="1">Importin-beta domain, armadillo-type fold protein</fullName>
    </submittedName>
</protein>
<accession>A0A699JF50</accession>
<comment type="caution">
    <text evidence="1">The sequence shown here is derived from an EMBL/GenBank/DDBJ whole genome shotgun (WGS) entry which is preliminary data.</text>
</comment>
<dbReference type="AlphaFoldDB" id="A0A699JF50"/>
<reference evidence="1" key="1">
    <citation type="journal article" date="2019" name="Sci. Rep.">
        <title>Draft genome of Tanacetum cinerariifolium, the natural source of mosquito coil.</title>
        <authorList>
            <person name="Yamashiro T."/>
            <person name="Shiraishi A."/>
            <person name="Satake H."/>
            <person name="Nakayama K."/>
        </authorList>
    </citation>
    <scope>NUCLEOTIDE SEQUENCE</scope>
</reference>
<organism evidence="1">
    <name type="scientific">Tanacetum cinerariifolium</name>
    <name type="common">Dalmatian daisy</name>
    <name type="synonym">Chrysanthemum cinerariifolium</name>
    <dbReference type="NCBI Taxonomy" id="118510"/>
    <lineage>
        <taxon>Eukaryota</taxon>
        <taxon>Viridiplantae</taxon>
        <taxon>Streptophyta</taxon>
        <taxon>Embryophyta</taxon>
        <taxon>Tracheophyta</taxon>
        <taxon>Spermatophyta</taxon>
        <taxon>Magnoliopsida</taxon>
        <taxon>eudicotyledons</taxon>
        <taxon>Gunneridae</taxon>
        <taxon>Pentapetalae</taxon>
        <taxon>asterids</taxon>
        <taxon>campanulids</taxon>
        <taxon>Asterales</taxon>
        <taxon>Asteraceae</taxon>
        <taxon>Asteroideae</taxon>
        <taxon>Anthemideae</taxon>
        <taxon>Anthemidinae</taxon>
        <taxon>Tanacetum</taxon>
    </lineage>
</organism>
<gene>
    <name evidence="1" type="ORF">Tci_603327</name>
</gene>
<sequence>MAYLTFLTNATYPVQQIDTSNDKEIKEEFEKLGLLEIDENLFTYDTQLGTIFNDFNRLIRINDNLFTYEIEIPKPTRCVKQQTDDPTYNDLKEYEWKMCYEECEKIYAEAVIFINNRLLRLINVTVKQWLDLKYGDHMKMDKNAKKGVIGTCNSHDEEEQEDEERCELFNDPAQESPIFKIRRFGVRRIHAHDTAYLENLTCIDTFYRFLNTAYPGPRWKEIDNVGGVSII</sequence>
<dbReference type="EMBL" id="BKCJ010402905">
    <property type="protein sequence ID" value="GFA31355.1"/>
    <property type="molecule type" value="Genomic_DNA"/>
</dbReference>
<name>A0A699JF50_TANCI</name>
<proteinExistence type="predicted"/>
<evidence type="ECO:0000313" key="1">
    <source>
        <dbReference type="EMBL" id="GFA31355.1"/>
    </source>
</evidence>